<feature type="binding site" evidence="8">
    <location>
        <position position="54"/>
    </location>
    <ligand>
        <name>substrate</name>
    </ligand>
</feature>
<dbReference type="AlphaFoldDB" id="A0A6L5GS99"/>
<dbReference type="GO" id="GO:0004349">
    <property type="term" value="F:glutamate 5-kinase activity"/>
    <property type="evidence" value="ECO:0007669"/>
    <property type="project" value="UniProtKB-UniRule"/>
</dbReference>
<dbReference type="EMBL" id="VOGB01000004">
    <property type="protein sequence ID" value="MQM73117.1"/>
    <property type="molecule type" value="Genomic_DNA"/>
</dbReference>
<feature type="domain" description="Aspartate/glutamate/uridylate kinase" evidence="9">
    <location>
        <begin position="10"/>
        <end position="242"/>
    </location>
</feature>
<dbReference type="SUPFAM" id="SSF53633">
    <property type="entry name" value="Carbamate kinase-like"/>
    <property type="match status" value="1"/>
</dbReference>
<dbReference type="PIRSF" id="PIRSF000729">
    <property type="entry name" value="GK"/>
    <property type="match status" value="1"/>
</dbReference>
<keyword evidence="4 8" id="KW-0808">Transferase</keyword>
<evidence type="ECO:0000256" key="5">
    <source>
        <dbReference type="ARBA" id="ARBA00022741"/>
    </source>
</evidence>
<comment type="similarity">
    <text evidence="8">Belongs to the glutamate 5-kinase family.</text>
</comment>
<evidence type="ECO:0000256" key="1">
    <source>
        <dbReference type="ARBA" id="ARBA00022490"/>
    </source>
</evidence>
<comment type="subcellular location">
    <subcellularLocation>
        <location evidence="8">Cytoplasm</location>
    </subcellularLocation>
</comment>
<dbReference type="CDD" id="cd04242">
    <property type="entry name" value="AAK_G5K_ProB"/>
    <property type="match status" value="1"/>
</dbReference>
<feature type="binding site" evidence="8">
    <location>
        <begin position="176"/>
        <end position="177"/>
    </location>
    <ligand>
        <name>ATP</name>
        <dbReference type="ChEBI" id="CHEBI:30616"/>
    </ligand>
</feature>
<dbReference type="PROSITE" id="PS00902">
    <property type="entry name" value="GLUTAMATE_5_KINASE"/>
    <property type="match status" value="1"/>
</dbReference>
<dbReference type="GO" id="GO:0055129">
    <property type="term" value="P:L-proline biosynthetic process"/>
    <property type="evidence" value="ECO:0007669"/>
    <property type="project" value="UniProtKB-UniRule"/>
</dbReference>
<dbReference type="PANTHER" id="PTHR43654:SF1">
    <property type="entry name" value="ISOPENTENYL PHOSPHATE KINASE"/>
    <property type="match status" value="1"/>
</dbReference>
<comment type="function">
    <text evidence="8">Catalyzes the transfer of a phosphate group to glutamate to form L-glutamate 5-phosphate.</text>
</comment>
<dbReference type="Pfam" id="PF00696">
    <property type="entry name" value="AA_kinase"/>
    <property type="match status" value="1"/>
</dbReference>
<keyword evidence="11" id="KW-1185">Reference proteome</keyword>
<comment type="pathway">
    <text evidence="8">Amino-acid biosynthesis; L-proline biosynthesis; L-glutamate 5-semialdehyde from L-glutamate: step 1/2.</text>
</comment>
<protein>
    <recommendedName>
        <fullName evidence="8">Glutamate 5-kinase</fullName>
        <ecNumber evidence="8">2.7.2.11</ecNumber>
    </recommendedName>
    <alternativeName>
        <fullName evidence="8">Gamma-glutamyl kinase</fullName>
        <shortName evidence="8">GK</shortName>
    </alternativeName>
</protein>
<dbReference type="InterPro" id="IPR036393">
    <property type="entry name" value="AceGlu_kinase-like_sf"/>
</dbReference>
<dbReference type="HAMAP" id="MF_00456">
    <property type="entry name" value="ProB"/>
    <property type="match status" value="1"/>
</dbReference>
<keyword evidence="1 8" id="KW-0963">Cytoplasm</keyword>
<evidence type="ECO:0000256" key="8">
    <source>
        <dbReference type="HAMAP-Rule" id="MF_00456"/>
    </source>
</evidence>
<evidence type="ECO:0000256" key="4">
    <source>
        <dbReference type="ARBA" id="ARBA00022679"/>
    </source>
</evidence>
<name>A0A6L5GS99_9FIRM</name>
<dbReference type="InterPro" id="IPR005715">
    <property type="entry name" value="Glu_5kinase/COase_Synthase"/>
</dbReference>
<dbReference type="InterPro" id="IPR041739">
    <property type="entry name" value="G5K_ProB"/>
</dbReference>
<dbReference type="EC" id="2.7.2.11" evidence="8"/>
<evidence type="ECO:0000256" key="2">
    <source>
        <dbReference type="ARBA" id="ARBA00022605"/>
    </source>
</evidence>
<gene>
    <name evidence="8 10" type="primary">proB</name>
    <name evidence="10" type="ORF">FRC53_06820</name>
</gene>
<dbReference type="PRINTS" id="PR00474">
    <property type="entry name" value="GLU5KINASE"/>
</dbReference>
<dbReference type="GO" id="GO:0005829">
    <property type="term" value="C:cytosol"/>
    <property type="evidence" value="ECO:0007669"/>
    <property type="project" value="TreeGrafter"/>
</dbReference>
<keyword evidence="5 8" id="KW-0547">Nucleotide-binding</keyword>
<feature type="binding site" evidence="8">
    <location>
        <position position="141"/>
    </location>
    <ligand>
        <name>substrate</name>
    </ligand>
</feature>
<dbReference type="GO" id="GO:0005524">
    <property type="term" value="F:ATP binding"/>
    <property type="evidence" value="ECO:0007669"/>
    <property type="project" value="UniProtKB-KW"/>
</dbReference>
<keyword evidence="3 8" id="KW-0641">Proline biosynthesis</keyword>
<keyword evidence="6 8" id="KW-0418">Kinase</keyword>
<feature type="binding site" evidence="8">
    <location>
        <begin position="218"/>
        <end position="224"/>
    </location>
    <ligand>
        <name>ATP</name>
        <dbReference type="ChEBI" id="CHEBI:30616"/>
    </ligand>
</feature>
<dbReference type="InterPro" id="IPR011529">
    <property type="entry name" value="Glu_5kinase"/>
</dbReference>
<dbReference type="FunFam" id="3.40.1160.10:FF:000018">
    <property type="entry name" value="Glutamate 5-kinase"/>
    <property type="match status" value="1"/>
</dbReference>
<dbReference type="Proteomes" id="UP000473648">
    <property type="component" value="Unassembled WGS sequence"/>
</dbReference>
<comment type="catalytic activity">
    <reaction evidence="8">
        <text>L-glutamate + ATP = L-glutamyl 5-phosphate + ADP</text>
        <dbReference type="Rhea" id="RHEA:14877"/>
        <dbReference type="ChEBI" id="CHEBI:29985"/>
        <dbReference type="ChEBI" id="CHEBI:30616"/>
        <dbReference type="ChEBI" id="CHEBI:58274"/>
        <dbReference type="ChEBI" id="CHEBI:456216"/>
        <dbReference type="EC" id="2.7.2.11"/>
    </reaction>
</comment>
<dbReference type="PANTHER" id="PTHR43654">
    <property type="entry name" value="GLUTAMATE 5-KINASE"/>
    <property type="match status" value="1"/>
</dbReference>
<evidence type="ECO:0000256" key="6">
    <source>
        <dbReference type="ARBA" id="ARBA00022777"/>
    </source>
</evidence>
<dbReference type="InterPro" id="IPR019797">
    <property type="entry name" value="Glutamate_5-kinase_CS"/>
</dbReference>
<dbReference type="Gene3D" id="3.40.1160.10">
    <property type="entry name" value="Acetylglutamate kinase-like"/>
    <property type="match status" value="1"/>
</dbReference>
<evidence type="ECO:0000259" key="9">
    <source>
        <dbReference type="Pfam" id="PF00696"/>
    </source>
</evidence>
<sequence length="270" mass="29698">MHDNLADAQILVIKIGTTSLTHENGTVDLHKMDQMARVLTDLENEGRRIILVSSGAIGCGMHRLRMETRPSTLEEKQMAASVGQGLLMELYHRSFDSYYQNVAQILLTKDVFYNKIKRHNAMHTFAALLRERIIPIVNENDAVSTDEIEEERFGDNDRLSAMTANLIGADGLVILSDVDGLYDKDPFKFDDAKRIEVVEKMTPQLMALGDSSASKLGTGGMITKLEAARYATGHGIPTLITSGEDINVLYKIVGGENAGTLFLANDPSAK</sequence>
<dbReference type="UniPathway" id="UPA00098">
    <property type="reaction ID" value="UER00359"/>
</dbReference>
<evidence type="ECO:0000313" key="10">
    <source>
        <dbReference type="EMBL" id="MQM73117.1"/>
    </source>
</evidence>
<evidence type="ECO:0000313" key="11">
    <source>
        <dbReference type="Proteomes" id="UP000473648"/>
    </source>
</evidence>
<comment type="caution">
    <text evidence="10">The sequence shown here is derived from an EMBL/GenBank/DDBJ whole genome shotgun (WGS) entry which is preliminary data.</text>
</comment>
<dbReference type="InterPro" id="IPR001048">
    <property type="entry name" value="Asp/Glu/Uridylate_kinase"/>
</dbReference>
<keyword evidence="2 8" id="KW-0028">Amino-acid biosynthesis</keyword>
<feature type="binding site" evidence="8">
    <location>
        <position position="156"/>
    </location>
    <ligand>
        <name>substrate</name>
    </ligand>
</feature>
<dbReference type="NCBIfam" id="TIGR01027">
    <property type="entry name" value="proB"/>
    <property type="match status" value="1"/>
</dbReference>
<reference evidence="10" key="1">
    <citation type="journal article" date="2020" name="Appl. Environ. Microbiol.">
        <title>Medium-Chain Fatty Acid Synthesis by 'Candidatus Weimeria bifida' gen. nov., sp. nov., and 'Candidatus Pseudoramibacter fermentans' sp. nov.</title>
        <authorList>
            <person name="Scarborough M.J."/>
            <person name="Myers K.S."/>
            <person name="Donohue T.J."/>
            <person name="Noguera D.R."/>
        </authorList>
    </citation>
    <scope>NUCLEOTIDE SEQUENCE</scope>
    <source>
        <strain evidence="10">EUB1.1</strain>
    </source>
</reference>
<feature type="binding site" evidence="8">
    <location>
        <position position="14"/>
    </location>
    <ligand>
        <name>ATP</name>
        <dbReference type="ChEBI" id="CHEBI:30616"/>
    </ligand>
</feature>
<proteinExistence type="inferred from homology"/>
<evidence type="ECO:0000256" key="7">
    <source>
        <dbReference type="ARBA" id="ARBA00022840"/>
    </source>
</evidence>
<keyword evidence="7 8" id="KW-0067">ATP-binding</keyword>
<evidence type="ECO:0000256" key="3">
    <source>
        <dbReference type="ARBA" id="ARBA00022650"/>
    </source>
</evidence>
<accession>A0A6L5GS99</accession>
<organism evidence="10 11">
    <name type="scientific">Candidatus Pseudoramibacter fermentans</name>
    <dbReference type="NCBI Taxonomy" id="2594427"/>
    <lineage>
        <taxon>Bacteria</taxon>
        <taxon>Bacillati</taxon>
        <taxon>Bacillota</taxon>
        <taxon>Clostridia</taxon>
        <taxon>Eubacteriales</taxon>
        <taxon>Eubacteriaceae</taxon>
        <taxon>Pseudoramibacter</taxon>
    </lineage>
</organism>
<dbReference type="InterPro" id="IPR001057">
    <property type="entry name" value="Glu/AcGlu_kinase"/>
</dbReference>